<reference evidence="1" key="1">
    <citation type="submission" date="2023-04" db="EMBL/GenBank/DDBJ databases">
        <authorList>
            <consortium name="ELIXIR-Norway"/>
        </authorList>
    </citation>
    <scope>NUCLEOTIDE SEQUENCE [LARGE SCALE GENOMIC DNA]</scope>
</reference>
<evidence type="ECO:0000313" key="1">
    <source>
        <dbReference type="EMBL" id="CAI9155523.1"/>
    </source>
</evidence>
<dbReference type="EMBL" id="OX459948">
    <property type="protein sequence ID" value="CAI9155523.1"/>
    <property type="molecule type" value="Genomic_DNA"/>
</dbReference>
<evidence type="ECO:0000313" key="2">
    <source>
        <dbReference type="Proteomes" id="UP001176941"/>
    </source>
</evidence>
<accession>A0ABN8Y4X6</accession>
<proteinExistence type="predicted"/>
<gene>
    <name evidence="1" type="ORF">MRATA1EN1_LOCUS4485</name>
</gene>
<organism evidence="1 2">
    <name type="scientific">Rangifer tarandus platyrhynchus</name>
    <name type="common">Svalbard reindeer</name>
    <dbReference type="NCBI Taxonomy" id="3082113"/>
    <lineage>
        <taxon>Eukaryota</taxon>
        <taxon>Metazoa</taxon>
        <taxon>Chordata</taxon>
        <taxon>Craniata</taxon>
        <taxon>Vertebrata</taxon>
        <taxon>Euteleostomi</taxon>
        <taxon>Mammalia</taxon>
        <taxon>Eutheria</taxon>
        <taxon>Laurasiatheria</taxon>
        <taxon>Artiodactyla</taxon>
        <taxon>Ruminantia</taxon>
        <taxon>Pecora</taxon>
        <taxon>Cervidae</taxon>
        <taxon>Odocoileinae</taxon>
        <taxon>Rangifer</taxon>
    </lineage>
</organism>
<sequence>MEPPGELANGRRGWRHNVEMLQNVNTARRAGDRVCRRAPHPGLLGPLEPHDSHVQGCLSCTLLQRARRDHSHNDASSVCLLSHFSRVQLFATPWTVACQAPLCTGFSRLQQYVNQELQVFKLDLEKGEEPEVKLPTSAGS</sequence>
<dbReference type="Proteomes" id="UP001176941">
    <property type="component" value="Chromosome 12"/>
</dbReference>
<name>A0ABN8Y4X6_RANTA</name>
<keyword evidence="2" id="KW-1185">Reference proteome</keyword>
<protein>
    <submittedName>
        <fullName evidence="1">Uncharacterized protein</fullName>
    </submittedName>
</protein>